<accession>A0A345UME1</accession>
<name>A0A345UME1_9BACT</name>
<reference evidence="1 2" key="1">
    <citation type="submission" date="2018-03" db="EMBL/GenBank/DDBJ databases">
        <title>Phenotypic and genomic properties of Cyclonatronum proteinivorum gen. nov., sp. nov., a haloalkaliphilic bacteroidete from soda lakes possessing Na+-translocating rhodopsin.</title>
        <authorList>
            <person name="Toshchakov S.V."/>
            <person name="Korzhenkov A."/>
            <person name="Samarov N.I."/>
            <person name="Kublanov I.V."/>
            <person name="Muntyan M.S."/>
            <person name="Sorokin D.Y."/>
        </authorList>
    </citation>
    <scope>NUCLEOTIDE SEQUENCE [LARGE SCALE GENOMIC DNA]</scope>
    <source>
        <strain evidence="1 2">Omega</strain>
    </source>
</reference>
<sequence length="35" mass="3823">MFIAPNSVPDIHDPGWGRTRVADGFVGFSVSVFDE</sequence>
<keyword evidence="2" id="KW-1185">Reference proteome</keyword>
<evidence type="ECO:0000313" key="1">
    <source>
        <dbReference type="EMBL" id="AXJ01643.1"/>
    </source>
</evidence>
<proteinExistence type="predicted"/>
<dbReference type="AlphaFoldDB" id="A0A345UME1"/>
<dbReference type="Proteomes" id="UP000254808">
    <property type="component" value="Chromosome"/>
</dbReference>
<organism evidence="1 2">
    <name type="scientific">Cyclonatronum proteinivorum</name>
    <dbReference type="NCBI Taxonomy" id="1457365"/>
    <lineage>
        <taxon>Bacteria</taxon>
        <taxon>Pseudomonadati</taxon>
        <taxon>Balneolota</taxon>
        <taxon>Balneolia</taxon>
        <taxon>Balneolales</taxon>
        <taxon>Cyclonatronaceae</taxon>
        <taxon>Cyclonatronum</taxon>
    </lineage>
</organism>
<gene>
    <name evidence="1" type="ORF">CYPRO_2401</name>
</gene>
<dbReference type="EMBL" id="CP027806">
    <property type="protein sequence ID" value="AXJ01643.1"/>
    <property type="molecule type" value="Genomic_DNA"/>
</dbReference>
<dbReference type="KEGG" id="cprv:CYPRO_2401"/>
<evidence type="ECO:0000313" key="2">
    <source>
        <dbReference type="Proteomes" id="UP000254808"/>
    </source>
</evidence>
<protein>
    <submittedName>
        <fullName evidence="1">Uncharacterized protein</fullName>
    </submittedName>
</protein>